<reference evidence="6 7" key="1">
    <citation type="submission" date="2016-11" db="EMBL/GenBank/DDBJ databases">
        <title>Gramella sp. LPB0144 isolated from marine environment.</title>
        <authorList>
            <person name="Kim E."/>
            <person name="Yi H."/>
        </authorList>
    </citation>
    <scope>NUCLEOTIDE SEQUENCE [LARGE SCALE GENOMIC DNA]</scope>
    <source>
        <strain evidence="6 7">LPB0144</strain>
    </source>
</reference>
<accession>A0A1L3J630</accession>
<dbReference type="SUPFAM" id="SSF53756">
    <property type="entry name" value="UDP-Glycosyltransferase/glycogen phosphorylase"/>
    <property type="match status" value="1"/>
</dbReference>
<dbReference type="PANTHER" id="PTHR45825">
    <property type="entry name" value="GRANULE-BOUND STARCH SYNTHASE 1, CHLOROPLASTIC/AMYLOPLASTIC"/>
    <property type="match status" value="1"/>
</dbReference>
<dbReference type="OrthoDB" id="9808590at2"/>
<evidence type="ECO:0000256" key="4">
    <source>
        <dbReference type="ARBA" id="ARBA00022679"/>
    </source>
</evidence>
<evidence type="ECO:0000256" key="2">
    <source>
        <dbReference type="ARBA" id="ARBA00012588"/>
    </source>
</evidence>
<gene>
    <name evidence="6" type="ORF">LPB144_09375</name>
</gene>
<feature type="domain" description="Starch synthase catalytic" evidence="5">
    <location>
        <begin position="5"/>
        <end position="237"/>
    </location>
</feature>
<name>A0A1L3J630_9FLAO</name>
<keyword evidence="3" id="KW-0328">Glycosyltransferase</keyword>
<dbReference type="Proteomes" id="UP000182510">
    <property type="component" value="Chromosome"/>
</dbReference>
<sequence>MKDKRVLYVSSEVIPYLPETDISSTSFEAAKMVNNLGGQIRIFMPRFGNINERRHQLHEVIRLSGMNLVINDLDMPLIIKVASIPKERMQVYFIDNEDYFKRKATLTDEEGNLFSDNDERAIFFAKGVIETVKKLNWSPDIIHVHGWLASLLPLYLRNYYGNEPLFRDSKIVTSVYNQSFDTTLDEEMREKILFDGLENSNVKHLKTPNYVNLIKTAVDNSDAVVIGGDNLPEELQKYLGKIEKPLLPYTEKENFGHAYQEFYATKVLSE</sequence>
<evidence type="ECO:0000259" key="5">
    <source>
        <dbReference type="Pfam" id="PF08323"/>
    </source>
</evidence>
<dbReference type="KEGG" id="grl:LPB144_09375"/>
<proteinExistence type="predicted"/>
<dbReference type="RefSeq" id="WP_072553289.1">
    <property type="nucleotide sequence ID" value="NZ_CP018153.1"/>
</dbReference>
<dbReference type="EC" id="2.4.1.21" evidence="2"/>
<dbReference type="AlphaFoldDB" id="A0A1L3J630"/>
<comment type="catalytic activity">
    <reaction evidence="1">
        <text>[(1-&gt;4)-alpha-D-glucosyl](n) + ADP-alpha-D-glucose = [(1-&gt;4)-alpha-D-glucosyl](n+1) + ADP + H(+)</text>
        <dbReference type="Rhea" id="RHEA:18189"/>
        <dbReference type="Rhea" id="RHEA-COMP:9584"/>
        <dbReference type="Rhea" id="RHEA-COMP:9587"/>
        <dbReference type="ChEBI" id="CHEBI:15378"/>
        <dbReference type="ChEBI" id="CHEBI:15444"/>
        <dbReference type="ChEBI" id="CHEBI:57498"/>
        <dbReference type="ChEBI" id="CHEBI:456216"/>
        <dbReference type="EC" id="2.4.1.21"/>
    </reaction>
</comment>
<dbReference type="InterPro" id="IPR013534">
    <property type="entry name" value="Starch_synth_cat_dom"/>
</dbReference>
<dbReference type="Pfam" id="PF08323">
    <property type="entry name" value="Glyco_transf_5"/>
    <property type="match status" value="1"/>
</dbReference>
<protein>
    <recommendedName>
        <fullName evidence="2">starch synthase</fullName>
        <ecNumber evidence="2">2.4.1.21</ecNumber>
    </recommendedName>
</protein>
<dbReference type="EMBL" id="CP018153">
    <property type="protein sequence ID" value="APG60599.1"/>
    <property type="molecule type" value="Genomic_DNA"/>
</dbReference>
<evidence type="ECO:0000313" key="6">
    <source>
        <dbReference type="EMBL" id="APG60599.1"/>
    </source>
</evidence>
<evidence type="ECO:0000256" key="1">
    <source>
        <dbReference type="ARBA" id="ARBA00001478"/>
    </source>
</evidence>
<evidence type="ECO:0000256" key="3">
    <source>
        <dbReference type="ARBA" id="ARBA00022676"/>
    </source>
</evidence>
<dbReference type="GO" id="GO:0009011">
    <property type="term" value="F:alpha-1,4-glucan glucosyltransferase (ADP-glucose donor) activity"/>
    <property type="evidence" value="ECO:0007669"/>
    <property type="project" value="UniProtKB-EC"/>
</dbReference>
<dbReference type="PANTHER" id="PTHR45825:SF11">
    <property type="entry name" value="ALPHA AMYLASE DOMAIN-CONTAINING PROTEIN"/>
    <property type="match status" value="1"/>
</dbReference>
<dbReference type="Gene3D" id="3.40.50.2000">
    <property type="entry name" value="Glycogen Phosphorylase B"/>
    <property type="match status" value="1"/>
</dbReference>
<organism evidence="6 7">
    <name type="scientific">Christiangramia salexigens</name>
    <dbReference type="NCBI Taxonomy" id="1913577"/>
    <lineage>
        <taxon>Bacteria</taxon>
        <taxon>Pseudomonadati</taxon>
        <taxon>Bacteroidota</taxon>
        <taxon>Flavobacteriia</taxon>
        <taxon>Flavobacteriales</taxon>
        <taxon>Flavobacteriaceae</taxon>
        <taxon>Christiangramia</taxon>
    </lineage>
</organism>
<keyword evidence="4" id="KW-0808">Transferase</keyword>
<evidence type="ECO:0000313" key="7">
    <source>
        <dbReference type="Proteomes" id="UP000182510"/>
    </source>
</evidence>
<keyword evidence="7" id="KW-1185">Reference proteome</keyword>
<dbReference type="STRING" id="1913577.LPB144_09375"/>